<comment type="cofactor">
    <cofactor evidence="6">
        <name>Zn(2+)</name>
        <dbReference type="ChEBI" id="CHEBI:29105"/>
    </cofactor>
    <text evidence="6">Binds 1 zinc ion per subunit.</text>
</comment>
<keyword evidence="2" id="KW-0479">Metal-binding</keyword>
<dbReference type="GO" id="GO:0051603">
    <property type="term" value="P:proteolysis involved in protein catabolic process"/>
    <property type="evidence" value="ECO:0007669"/>
    <property type="project" value="TreeGrafter"/>
</dbReference>
<dbReference type="PROSITE" id="PS51257">
    <property type="entry name" value="PROKAR_LIPOPROTEIN"/>
    <property type="match status" value="1"/>
</dbReference>
<dbReference type="EMBL" id="VIFK01000031">
    <property type="protein sequence ID" value="TQE99941.1"/>
    <property type="molecule type" value="Genomic_DNA"/>
</dbReference>
<evidence type="ECO:0000313" key="8">
    <source>
        <dbReference type="EMBL" id="TQE99941.1"/>
    </source>
</evidence>
<feature type="domain" description="Peptidase M48" evidence="7">
    <location>
        <begin position="92"/>
        <end position="255"/>
    </location>
</feature>
<comment type="similarity">
    <text evidence="6">Belongs to the peptidase M48 family.</text>
</comment>
<protein>
    <submittedName>
        <fullName evidence="8">M48 family metallopeptidase</fullName>
    </submittedName>
</protein>
<keyword evidence="4 6" id="KW-0862">Zinc</keyword>
<evidence type="ECO:0000256" key="3">
    <source>
        <dbReference type="ARBA" id="ARBA00022801"/>
    </source>
</evidence>
<evidence type="ECO:0000256" key="6">
    <source>
        <dbReference type="RuleBase" id="RU003983"/>
    </source>
</evidence>
<name>A0A540VT55_9GAMM</name>
<dbReference type="GO" id="GO:0004222">
    <property type="term" value="F:metalloendopeptidase activity"/>
    <property type="evidence" value="ECO:0007669"/>
    <property type="project" value="InterPro"/>
</dbReference>
<evidence type="ECO:0000313" key="9">
    <source>
        <dbReference type="Proteomes" id="UP000315400"/>
    </source>
</evidence>
<keyword evidence="1 6" id="KW-0645">Protease</keyword>
<proteinExistence type="inferred from homology"/>
<evidence type="ECO:0000256" key="4">
    <source>
        <dbReference type="ARBA" id="ARBA00022833"/>
    </source>
</evidence>
<dbReference type="STRING" id="1260251.SPISAL_02315"/>
<evidence type="ECO:0000256" key="5">
    <source>
        <dbReference type="ARBA" id="ARBA00023049"/>
    </source>
</evidence>
<comment type="caution">
    <text evidence="8">The sequence shown here is derived from an EMBL/GenBank/DDBJ whole genome shotgun (WGS) entry which is preliminary data.</text>
</comment>
<evidence type="ECO:0000259" key="7">
    <source>
        <dbReference type="Pfam" id="PF01435"/>
    </source>
</evidence>
<dbReference type="PANTHER" id="PTHR22726">
    <property type="entry name" value="METALLOENDOPEPTIDASE OMA1"/>
    <property type="match status" value="1"/>
</dbReference>
<evidence type="ECO:0000256" key="1">
    <source>
        <dbReference type="ARBA" id="ARBA00022670"/>
    </source>
</evidence>
<dbReference type="InterPro" id="IPR051156">
    <property type="entry name" value="Mito/Outer_Membr_Metalloprot"/>
</dbReference>
<accession>A0A540VT55</accession>
<sequence>MTRTTLKTIRGITEARRLLAAVVVALVISACATSPTGRQQLQLFPASQMTTMGADAYAQLQEKEPVVEDGPLVDYVQCVTDAIVPQIPEAYRDQAWEVSVFESEQVNAFALPGGKMGVYTGLLDVAENADQLAAVVGHEIAHVMAEHANERMSTQMATVVGLGAIRIAAGDDPDRQRAMAALGLGAQVGIILPFSRLHESEADEIGLELMANAGFDPRASVALWQNMAEAGGDEPPEFLSTHPSKSRRIDDLRDWMPRALYLYEQAQEAGRQPSCTP</sequence>
<dbReference type="PANTHER" id="PTHR22726:SF24">
    <property type="entry name" value="M48 FAMILY METALLOPEPTIDASE"/>
    <property type="match status" value="1"/>
</dbReference>
<dbReference type="Gene3D" id="3.30.2010.10">
    <property type="entry name" value="Metalloproteases ('zincins'), catalytic domain"/>
    <property type="match status" value="1"/>
</dbReference>
<gene>
    <name evidence="8" type="ORF">FKY71_05995</name>
</gene>
<dbReference type="AlphaFoldDB" id="A0A540VT55"/>
<dbReference type="Pfam" id="PF01435">
    <property type="entry name" value="Peptidase_M48"/>
    <property type="match status" value="1"/>
</dbReference>
<keyword evidence="3 6" id="KW-0378">Hydrolase</keyword>
<dbReference type="Proteomes" id="UP000315400">
    <property type="component" value="Unassembled WGS sequence"/>
</dbReference>
<organism evidence="8 9">
    <name type="scientific">Spiribacter salinus</name>
    <dbReference type="NCBI Taxonomy" id="1335746"/>
    <lineage>
        <taxon>Bacteria</taxon>
        <taxon>Pseudomonadati</taxon>
        <taxon>Pseudomonadota</taxon>
        <taxon>Gammaproteobacteria</taxon>
        <taxon>Chromatiales</taxon>
        <taxon>Ectothiorhodospiraceae</taxon>
        <taxon>Spiribacter</taxon>
    </lineage>
</organism>
<dbReference type="InterPro" id="IPR001915">
    <property type="entry name" value="Peptidase_M48"/>
</dbReference>
<reference evidence="8 9" key="1">
    <citation type="submission" date="2019-06" db="EMBL/GenBank/DDBJ databases">
        <title>Metagenome assembled Genome of Spiribacter salinus SL48-SHIP from the microbial mat of Salt Lake 48 (Novosibirsk region, Russia).</title>
        <authorList>
            <person name="Shipova A."/>
            <person name="Rozanov A.S."/>
            <person name="Bryanskaya A.V."/>
            <person name="Peltek S.E."/>
        </authorList>
    </citation>
    <scope>NUCLEOTIDE SEQUENCE [LARGE SCALE GENOMIC DNA]</scope>
    <source>
        <strain evidence="8">SL48-SHIP-2</strain>
    </source>
</reference>
<evidence type="ECO:0000256" key="2">
    <source>
        <dbReference type="ARBA" id="ARBA00022723"/>
    </source>
</evidence>
<dbReference type="CDD" id="cd07331">
    <property type="entry name" value="M48C_Oma1_like"/>
    <property type="match status" value="1"/>
</dbReference>
<dbReference type="GO" id="GO:0016020">
    <property type="term" value="C:membrane"/>
    <property type="evidence" value="ECO:0007669"/>
    <property type="project" value="TreeGrafter"/>
</dbReference>
<keyword evidence="5 6" id="KW-0482">Metalloprotease</keyword>
<dbReference type="GO" id="GO:0046872">
    <property type="term" value="F:metal ion binding"/>
    <property type="evidence" value="ECO:0007669"/>
    <property type="project" value="UniProtKB-KW"/>
</dbReference>